<comment type="caution">
    <text evidence="1">The sequence shown here is derived from an EMBL/GenBank/DDBJ whole genome shotgun (WGS) entry which is preliminary data.</text>
</comment>
<keyword evidence="2" id="KW-1185">Reference proteome</keyword>
<protein>
    <submittedName>
        <fullName evidence="1">Methyltransferase domain-containing protein</fullName>
    </submittedName>
</protein>
<dbReference type="Proteomes" id="UP000805649">
    <property type="component" value="Unassembled WGS sequence"/>
</dbReference>
<keyword evidence="1" id="KW-0808">Transferase</keyword>
<dbReference type="EMBL" id="VUJX02000009">
    <property type="protein sequence ID" value="KAL0932108.1"/>
    <property type="molecule type" value="Genomic_DNA"/>
</dbReference>
<gene>
    <name evidence="1" type="ORF">CTRU02_213061</name>
</gene>
<sequence length="236" mass="27349">MELTRHRDFADEYPSAQVTGVDISPIQPSWLPPNCKFQIDDIDRPWGWPSDSFDFIHARHLEGCVSDWHHLYEQVFKHLKPGGYFEIKEFDIETRSQTLESKGQELDENHVYRRWVAVMLDALQRMGKPGSQTRDHGIADALASAGFVDITEHKWPVPIGNWPKDPKMKEVGACNLHYLDESLEGFSVFLLKRVMGWEDSEILCFIEEMRRALRLRKLAPYITLHLVYARKPGESG</sequence>
<evidence type="ECO:0000313" key="1">
    <source>
        <dbReference type="EMBL" id="KAL0932108.1"/>
    </source>
</evidence>
<accession>A0ACC3YJM3</accession>
<evidence type="ECO:0000313" key="2">
    <source>
        <dbReference type="Proteomes" id="UP000805649"/>
    </source>
</evidence>
<name>A0ACC3YJM3_COLTU</name>
<proteinExistence type="predicted"/>
<reference evidence="1 2" key="1">
    <citation type="journal article" date="2020" name="Phytopathology">
        <title>Genome Sequence Resources of Colletotrichum truncatum, C. plurivorum, C. musicola, and C. sojae: Four Species Pathogenic to Soybean (Glycine max).</title>
        <authorList>
            <person name="Rogerio F."/>
            <person name="Boufleur T.R."/>
            <person name="Ciampi-Guillardi M."/>
            <person name="Sukno S.A."/>
            <person name="Thon M.R."/>
            <person name="Massola Junior N.S."/>
            <person name="Baroncelli R."/>
        </authorList>
    </citation>
    <scope>NUCLEOTIDE SEQUENCE [LARGE SCALE GENOMIC DNA]</scope>
    <source>
        <strain evidence="1 2">CMES1059</strain>
    </source>
</reference>
<keyword evidence="1" id="KW-0489">Methyltransferase</keyword>
<organism evidence="1 2">
    <name type="scientific">Colletotrichum truncatum</name>
    <name type="common">Anthracnose fungus</name>
    <name type="synonym">Colletotrichum capsici</name>
    <dbReference type="NCBI Taxonomy" id="5467"/>
    <lineage>
        <taxon>Eukaryota</taxon>
        <taxon>Fungi</taxon>
        <taxon>Dikarya</taxon>
        <taxon>Ascomycota</taxon>
        <taxon>Pezizomycotina</taxon>
        <taxon>Sordariomycetes</taxon>
        <taxon>Hypocreomycetidae</taxon>
        <taxon>Glomerellales</taxon>
        <taxon>Glomerellaceae</taxon>
        <taxon>Colletotrichum</taxon>
        <taxon>Colletotrichum truncatum species complex</taxon>
    </lineage>
</organism>